<evidence type="ECO:0000256" key="2">
    <source>
        <dbReference type="ARBA" id="ARBA00010840"/>
    </source>
</evidence>
<dbReference type="InterPro" id="IPR008721">
    <property type="entry name" value="ORC6_cyclin_first"/>
</dbReference>
<dbReference type="Gene3D" id="1.10.472.10">
    <property type="entry name" value="Cyclin-like"/>
    <property type="match status" value="1"/>
</dbReference>
<accession>A0A0A9XB13</accession>
<evidence type="ECO:0000256" key="4">
    <source>
        <dbReference type="ARBA" id="ARBA00023125"/>
    </source>
</evidence>
<protein>
    <submittedName>
        <fullName evidence="10">Origin recognition complex subunit 6</fullName>
    </submittedName>
</protein>
<keyword evidence="4" id="KW-0238">DNA-binding</keyword>
<evidence type="ECO:0000256" key="5">
    <source>
        <dbReference type="ARBA" id="ARBA00023242"/>
    </source>
</evidence>
<dbReference type="Pfam" id="PF21913">
    <property type="entry name" value="ORC6_2nd"/>
    <property type="match status" value="1"/>
</dbReference>
<dbReference type="GO" id="GO:0003677">
    <property type="term" value="F:DNA binding"/>
    <property type="evidence" value="ECO:0007669"/>
    <property type="project" value="UniProtKB-KW"/>
</dbReference>
<comment type="similarity">
    <text evidence="2">Belongs to the ORC6 family.</text>
</comment>
<feature type="domain" description="ORC6 second cyclin-like" evidence="8">
    <location>
        <begin position="96"/>
        <end position="178"/>
    </location>
</feature>
<dbReference type="EMBL" id="GBHO01026760">
    <property type="protein sequence ID" value="JAG16844.1"/>
    <property type="molecule type" value="Transcribed_RNA"/>
</dbReference>
<reference evidence="10" key="1">
    <citation type="journal article" date="2014" name="PLoS ONE">
        <title>Transcriptome-Based Identification of ABC Transporters in the Western Tarnished Plant Bug Lygus hesperus.</title>
        <authorList>
            <person name="Hull J.J."/>
            <person name="Chaney K."/>
            <person name="Geib S.M."/>
            <person name="Fabrick J.A."/>
            <person name="Brent C.S."/>
            <person name="Walsh D."/>
            <person name="Lavine L.C."/>
        </authorList>
    </citation>
    <scope>NUCLEOTIDE SEQUENCE</scope>
</reference>
<comment type="subcellular location">
    <subcellularLocation>
        <location evidence="1">Nucleus</location>
    </subcellularLocation>
</comment>
<dbReference type="EMBL" id="GBHO01026758">
    <property type="protein sequence ID" value="JAG16846.1"/>
    <property type="molecule type" value="Transcribed_RNA"/>
</dbReference>
<dbReference type="PANTHER" id="PTHR13394">
    <property type="entry name" value="ORIGIN RECOGNITION COMPLEX SUBUNIT 6"/>
    <property type="match status" value="1"/>
</dbReference>
<dbReference type="GO" id="GO:0005664">
    <property type="term" value="C:nuclear origin of replication recognition complex"/>
    <property type="evidence" value="ECO:0007669"/>
    <property type="project" value="InterPro"/>
</dbReference>
<keyword evidence="5" id="KW-0539">Nucleus</keyword>
<evidence type="ECO:0000256" key="3">
    <source>
        <dbReference type="ARBA" id="ARBA00022705"/>
    </source>
</evidence>
<dbReference type="AlphaFoldDB" id="A0A0A9XB13"/>
<organism evidence="10">
    <name type="scientific">Lygus hesperus</name>
    <name type="common">Western plant bug</name>
    <dbReference type="NCBI Taxonomy" id="30085"/>
    <lineage>
        <taxon>Eukaryota</taxon>
        <taxon>Metazoa</taxon>
        <taxon>Ecdysozoa</taxon>
        <taxon>Arthropoda</taxon>
        <taxon>Hexapoda</taxon>
        <taxon>Insecta</taxon>
        <taxon>Pterygota</taxon>
        <taxon>Neoptera</taxon>
        <taxon>Paraneoptera</taxon>
        <taxon>Hemiptera</taxon>
        <taxon>Heteroptera</taxon>
        <taxon>Panheteroptera</taxon>
        <taxon>Cimicomorpha</taxon>
        <taxon>Miridae</taxon>
        <taxon>Mirini</taxon>
        <taxon>Lygus</taxon>
    </lineage>
</organism>
<reference evidence="10" key="2">
    <citation type="submission" date="2014-07" db="EMBL/GenBank/DDBJ databases">
        <authorList>
            <person name="Hull J."/>
        </authorList>
    </citation>
    <scope>NUCLEOTIDE SEQUENCE</scope>
</reference>
<sequence length="243" mass="26746">MSDQMLRTIAEKLNLHSTKAVQKASEYYRLCSAKSTLGLSKISDTAKICVVLHIASEELSLSLDKSRAIKLSCLTKPSYLKLVHTYKSLLNGGSTVTISSLCADLGIAELAQTARELLDKYTNSQIKGSVDAEQPMYACAAVLATTKLKRATVDKNHLKENCRVKWATVQKLSGEMAELGRSAREGRKRKVGGPDSSAIAAAIEKKSTQFSNASEETRNDKTEQDPEDEYQSWKRRILEQANS</sequence>
<dbReference type="InterPro" id="IPR054113">
    <property type="entry name" value="ORC6_cyclin-like_2nd"/>
</dbReference>
<keyword evidence="3" id="KW-0235">DNA replication</keyword>
<gene>
    <name evidence="10" type="primary">ORC6_1</name>
    <name evidence="9" type="synonym">ORC6_0</name>
    <name evidence="10" type="ORF">CM83_51981</name>
    <name evidence="9" type="ORF">CM83_51982</name>
</gene>
<dbReference type="InterPro" id="IPR020529">
    <property type="entry name" value="ORC6_met/pln"/>
</dbReference>
<dbReference type="PANTHER" id="PTHR13394:SF0">
    <property type="entry name" value="ORIGIN RECOGNITION COMPLEX SUBUNIT 6"/>
    <property type="match status" value="1"/>
</dbReference>
<proteinExistence type="inferred from homology"/>
<evidence type="ECO:0000259" key="7">
    <source>
        <dbReference type="Pfam" id="PF05460"/>
    </source>
</evidence>
<dbReference type="GO" id="GO:0006270">
    <property type="term" value="P:DNA replication initiation"/>
    <property type="evidence" value="ECO:0007669"/>
    <property type="project" value="TreeGrafter"/>
</dbReference>
<feature type="domain" description="ORC6 first cyclin-like" evidence="7">
    <location>
        <begin position="6"/>
        <end position="90"/>
    </location>
</feature>
<feature type="compositionally biased region" description="Basic and acidic residues" evidence="6">
    <location>
        <begin position="215"/>
        <end position="224"/>
    </location>
</feature>
<name>A0A0A9XB13_LYGHE</name>
<evidence type="ECO:0000313" key="10">
    <source>
        <dbReference type="EMBL" id="JAG16846.1"/>
    </source>
</evidence>
<evidence type="ECO:0000259" key="8">
    <source>
        <dbReference type="Pfam" id="PF21913"/>
    </source>
</evidence>
<feature type="region of interest" description="Disordered" evidence="6">
    <location>
        <begin position="178"/>
        <end position="243"/>
    </location>
</feature>
<evidence type="ECO:0000256" key="1">
    <source>
        <dbReference type="ARBA" id="ARBA00004123"/>
    </source>
</evidence>
<dbReference type="Pfam" id="PF05460">
    <property type="entry name" value="ORC6"/>
    <property type="match status" value="1"/>
</dbReference>
<evidence type="ECO:0000256" key="6">
    <source>
        <dbReference type="SAM" id="MobiDB-lite"/>
    </source>
</evidence>
<evidence type="ECO:0000313" key="9">
    <source>
        <dbReference type="EMBL" id="JAG16844.1"/>
    </source>
</evidence>